<dbReference type="Proteomes" id="UP000683000">
    <property type="component" value="Unassembled WGS sequence"/>
</dbReference>
<organism evidence="1 2">
    <name type="scientific">Boletus reticuloceps</name>
    <dbReference type="NCBI Taxonomy" id="495285"/>
    <lineage>
        <taxon>Eukaryota</taxon>
        <taxon>Fungi</taxon>
        <taxon>Dikarya</taxon>
        <taxon>Basidiomycota</taxon>
        <taxon>Agaricomycotina</taxon>
        <taxon>Agaricomycetes</taxon>
        <taxon>Agaricomycetidae</taxon>
        <taxon>Boletales</taxon>
        <taxon>Boletineae</taxon>
        <taxon>Boletaceae</taxon>
        <taxon>Boletoideae</taxon>
        <taxon>Boletus</taxon>
    </lineage>
</organism>
<name>A0A8I2YI30_9AGAM</name>
<dbReference type="InterPro" id="IPR001611">
    <property type="entry name" value="Leu-rich_rpt"/>
</dbReference>
<dbReference type="InterPro" id="IPR032675">
    <property type="entry name" value="LRR_dom_sf"/>
</dbReference>
<comment type="caution">
    <text evidence="1">The sequence shown here is derived from an EMBL/GenBank/DDBJ whole genome shotgun (WGS) entry which is preliminary data.</text>
</comment>
<dbReference type="PROSITE" id="PS51450">
    <property type="entry name" value="LRR"/>
    <property type="match status" value="1"/>
</dbReference>
<dbReference type="OrthoDB" id="120976at2759"/>
<reference evidence="1" key="1">
    <citation type="submission" date="2021-03" db="EMBL/GenBank/DDBJ databases">
        <title>Evolutionary innovations through gain and loss of genes in the ectomycorrhizal Boletales.</title>
        <authorList>
            <person name="Wu G."/>
            <person name="Miyauchi S."/>
            <person name="Morin E."/>
            <person name="Yang Z.-L."/>
            <person name="Xu J."/>
            <person name="Martin F.M."/>
        </authorList>
    </citation>
    <scope>NUCLEOTIDE SEQUENCE</scope>
    <source>
        <strain evidence="1">BR01</strain>
    </source>
</reference>
<dbReference type="EMBL" id="JAGFBS010000029">
    <property type="protein sequence ID" value="KAG6372255.1"/>
    <property type="molecule type" value="Genomic_DNA"/>
</dbReference>
<dbReference type="Gene3D" id="3.80.10.10">
    <property type="entry name" value="Ribonuclease Inhibitor"/>
    <property type="match status" value="1"/>
</dbReference>
<evidence type="ECO:0000313" key="1">
    <source>
        <dbReference type="EMBL" id="KAG6372255.1"/>
    </source>
</evidence>
<gene>
    <name evidence="1" type="ORF">JVT61DRAFT_8058</name>
</gene>
<dbReference type="AlphaFoldDB" id="A0A8I2YI30"/>
<accession>A0A8I2YI30</accession>
<proteinExistence type="predicted"/>
<dbReference type="SUPFAM" id="SSF52047">
    <property type="entry name" value="RNI-like"/>
    <property type="match status" value="1"/>
</dbReference>
<evidence type="ECO:0000313" key="2">
    <source>
        <dbReference type="Proteomes" id="UP000683000"/>
    </source>
</evidence>
<sequence length="503" mass="55799">MVPVQAPPIVDYENPCYCPKQPFQLHSDSPDVDLAIPPPAATLAYNHKGVKNRNFDTGTSSPSIRAFVYGRNRIPSNDLTKGPVVGRQLVSIPDSSPCAKFPSSLGKFGPVRKRVMYTSSAKETVSFWIPDGKLCSIKQEYSSPVLLASSDQDERIHQSLKECYEISPGNLIDLHPEIPSTCPPLPGRLTDLASALETGVKDGVTTRTLLLRLDEVFPRTGFKEAAESVEYMWPETNPQHRAERHQALVDLLGERGALNEYVLAALHDAEFRRLDLGPTMRGVNELVLPRGDVMRVFSEPGWFKHLKTLSFAGGRFRDDFSLSYIRPLCQVEKLVLANTGIGNEGIFHIVALKHKLRYLDLSGNLLISDDSVPALVLLENLQYLSIFGTGILMHGLRKLAVAVKEGERVMDVKIPNTCQDYINGMHKQYLLYPTPPLISDPDIICMLSKTALSRNLEAHAAINSSIVSTGPQDEMEERLGKILEVRNHDLVVREMLVGQDGTK</sequence>
<keyword evidence="2" id="KW-1185">Reference proteome</keyword>
<protein>
    <submittedName>
        <fullName evidence="1">Uncharacterized protein</fullName>
    </submittedName>
</protein>